<sequence length="53" mass="6470">MQVLCMCLHHKALFRKCKLQQKITCYRKFKKVKLKWCNEEICSFPDYTQSFHG</sequence>
<proteinExistence type="predicted"/>
<protein>
    <submittedName>
        <fullName evidence="1">Uncharacterized protein</fullName>
    </submittedName>
</protein>
<accession>A0A2P2PGE5</accession>
<dbReference type="EMBL" id="GGEC01073301">
    <property type="protein sequence ID" value="MBX53785.1"/>
    <property type="molecule type" value="Transcribed_RNA"/>
</dbReference>
<organism evidence="1">
    <name type="scientific">Rhizophora mucronata</name>
    <name type="common">Asiatic mangrove</name>
    <dbReference type="NCBI Taxonomy" id="61149"/>
    <lineage>
        <taxon>Eukaryota</taxon>
        <taxon>Viridiplantae</taxon>
        <taxon>Streptophyta</taxon>
        <taxon>Embryophyta</taxon>
        <taxon>Tracheophyta</taxon>
        <taxon>Spermatophyta</taxon>
        <taxon>Magnoliopsida</taxon>
        <taxon>eudicotyledons</taxon>
        <taxon>Gunneridae</taxon>
        <taxon>Pentapetalae</taxon>
        <taxon>rosids</taxon>
        <taxon>fabids</taxon>
        <taxon>Malpighiales</taxon>
        <taxon>Rhizophoraceae</taxon>
        <taxon>Rhizophora</taxon>
    </lineage>
</organism>
<evidence type="ECO:0000313" key="1">
    <source>
        <dbReference type="EMBL" id="MBX53785.1"/>
    </source>
</evidence>
<name>A0A2P2PGE5_RHIMU</name>
<reference evidence="1" key="1">
    <citation type="submission" date="2018-02" db="EMBL/GenBank/DDBJ databases">
        <title>Rhizophora mucronata_Transcriptome.</title>
        <authorList>
            <person name="Meera S.P."/>
            <person name="Sreeshan A."/>
            <person name="Augustine A."/>
        </authorList>
    </citation>
    <scope>NUCLEOTIDE SEQUENCE</scope>
    <source>
        <tissue evidence="1">Leaf</tissue>
    </source>
</reference>
<dbReference type="AlphaFoldDB" id="A0A2P2PGE5"/>